<reference evidence="1 2" key="1">
    <citation type="submission" date="2018-03" db="EMBL/GenBank/DDBJ databases">
        <authorList>
            <person name="Fogelqvist J."/>
        </authorList>
    </citation>
    <scope>NUCLEOTIDE SEQUENCE [LARGE SCALE GENOMIC DNA]</scope>
</reference>
<gene>
    <name evidence="1" type="ORF">PLBR_LOCUS3377</name>
</gene>
<dbReference type="Proteomes" id="UP000290189">
    <property type="component" value="Unassembled WGS sequence"/>
</dbReference>
<accession>A0A3P3Y7L3</accession>
<geneLocation type="mitochondrion" evidence="1"/>
<sequence length="105" mass="11575">MNARKSDGFPQVNDPPAPPVEMMYLMPALAQALTFALMKAETWYEPQASDVHDPPAKAHVTVVIPVPASADIDRHVLVVLLVPPQAMLDLAMEHHQTLVREVAFQ</sequence>
<proteinExistence type="predicted"/>
<dbReference type="EMBL" id="OVEO01000005">
    <property type="protein sequence ID" value="SPQ96162.1"/>
    <property type="molecule type" value="Genomic_DNA"/>
</dbReference>
<name>A0A3P3Y7L3_PLABS</name>
<organism evidence="1 2">
    <name type="scientific">Plasmodiophora brassicae</name>
    <name type="common">Clubroot disease agent</name>
    <dbReference type="NCBI Taxonomy" id="37360"/>
    <lineage>
        <taxon>Eukaryota</taxon>
        <taxon>Sar</taxon>
        <taxon>Rhizaria</taxon>
        <taxon>Endomyxa</taxon>
        <taxon>Phytomyxea</taxon>
        <taxon>Plasmodiophorida</taxon>
        <taxon>Plasmodiophoridae</taxon>
        <taxon>Plasmodiophora</taxon>
    </lineage>
</organism>
<evidence type="ECO:0000313" key="2">
    <source>
        <dbReference type="Proteomes" id="UP000290189"/>
    </source>
</evidence>
<keyword evidence="1" id="KW-0496">Mitochondrion</keyword>
<evidence type="ECO:0000313" key="1">
    <source>
        <dbReference type="EMBL" id="SPQ96162.1"/>
    </source>
</evidence>
<protein>
    <submittedName>
        <fullName evidence="1">Uncharacterized protein</fullName>
    </submittedName>
</protein>
<dbReference type="AlphaFoldDB" id="A0A3P3Y7L3"/>